<dbReference type="EMBL" id="CAJVCH010101861">
    <property type="protein sequence ID" value="CAG7723720.1"/>
    <property type="molecule type" value="Genomic_DNA"/>
</dbReference>
<comment type="caution">
    <text evidence="6">The sequence shown here is derived from an EMBL/GenBank/DDBJ whole genome shotgun (WGS) entry which is preliminary data.</text>
</comment>
<keyword evidence="1" id="KW-0646">Protease inhibitor</keyword>
<protein>
    <recommendedName>
        <fullName evidence="5">BPTI/Kunitz inhibitor domain-containing protein</fullName>
    </recommendedName>
</protein>
<keyword evidence="2" id="KW-0722">Serine protease inhibitor</keyword>
<dbReference type="PANTHER" id="PTHR10083">
    <property type="entry name" value="KUNITZ-TYPE PROTEASE INHIBITOR-RELATED"/>
    <property type="match status" value="1"/>
</dbReference>
<keyword evidence="3" id="KW-1015">Disulfide bond</keyword>
<evidence type="ECO:0000259" key="5">
    <source>
        <dbReference type="PROSITE" id="PS50279"/>
    </source>
</evidence>
<evidence type="ECO:0000313" key="6">
    <source>
        <dbReference type="EMBL" id="CAG7723720.1"/>
    </source>
</evidence>
<keyword evidence="4" id="KW-0472">Membrane</keyword>
<organism evidence="6 7">
    <name type="scientific">Allacma fusca</name>
    <dbReference type="NCBI Taxonomy" id="39272"/>
    <lineage>
        <taxon>Eukaryota</taxon>
        <taxon>Metazoa</taxon>
        <taxon>Ecdysozoa</taxon>
        <taxon>Arthropoda</taxon>
        <taxon>Hexapoda</taxon>
        <taxon>Collembola</taxon>
        <taxon>Symphypleona</taxon>
        <taxon>Sminthuridae</taxon>
        <taxon>Allacma</taxon>
    </lineage>
</organism>
<evidence type="ECO:0000313" key="7">
    <source>
        <dbReference type="Proteomes" id="UP000708208"/>
    </source>
</evidence>
<name>A0A8J2JXB3_9HEXA</name>
<evidence type="ECO:0000256" key="1">
    <source>
        <dbReference type="ARBA" id="ARBA00022690"/>
    </source>
</evidence>
<dbReference type="Pfam" id="PF00014">
    <property type="entry name" value="Kunitz_BPTI"/>
    <property type="match status" value="1"/>
</dbReference>
<dbReference type="InterPro" id="IPR020901">
    <property type="entry name" value="Prtase_inh_Kunz-CS"/>
</dbReference>
<gene>
    <name evidence="6" type="ORF">AFUS01_LOCUS12788</name>
</gene>
<dbReference type="InterPro" id="IPR050098">
    <property type="entry name" value="TFPI/VKTCI-like"/>
</dbReference>
<dbReference type="PROSITE" id="PS50279">
    <property type="entry name" value="BPTI_KUNITZ_2"/>
    <property type="match status" value="1"/>
</dbReference>
<dbReference type="PANTHER" id="PTHR10083:SF374">
    <property type="entry name" value="BPTI_KUNITZ INHIBITOR DOMAIN-CONTAINING PROTEIN"/>
    <property type="match status" value="1"/>
</dbReference>
<dbReference type="GO" id="GO:0004867">
    <property type="term" value="F:serine-type endopeptidase inhibitor activity"/>
    <property type="evidence" value="ECO:0007669"/>
    <property type="project" value="UniProtKB-KW"/>
</dbReference>
<keyword evidence="4" id="KW-1133">Transmembrane helix</keyword>
<dbReference type="InterPro" id="IPR002223">
    <property type="entry name" value="Kunitz_BPTI"/>
</dbReference>
<evidence type="ECO:0000256" key="4">
    <source>
        <dbReference type="SAM" id="Phobius"/>
    </source>
</evidence>
<dbReference type="GO" id="GO:0005615">
    <property type="term" value="C:extracellular space"/>
    <property type="evidence" value="ECO:0007669"/>
    <property type="project" value="TreeGrafter"/>
</dbReference>
<feature type="transmembrane region" description="Helical" evidence="4">
    <location>
        <begin position="6"/>
        <end position="24"/>
    </location>
</feature>
<evidence type="ECO:0000256" key="2">
    <source>
        <dbReference type="ARBA" id="ARBA00022900"/>
    </source>
</evidence>
<proteinExistence type="predicted"/>
<dbReference type="PROSITE" id="PS00280">
    <property type="entry name" value="BPTI_KUNITZ_1"/>
    <property type="match status" value="1"/>
</dbReference>
<dbReference type="Proteomes" id="UP000708208">
    <property type="component" value="Unassembled WGS sequence"/>
</dbReference>
<keyword evidence="4" id="KW-0812">Transmembrane</keyword>
<dbReference type="CDD" id="cd00109">
    <property type="entry name" value="Kunitz-type"/>
    <property type="match status" value="1"/>
</dbReference>
<evidence type="ECO:0000256" key="3">
    <source>
        <dbReference type="ARBA" id="ARBA00023157"/>
    </source>
</evidence>
<sequence>MVHPVYLLIAFELDAVFPLGFIIQQRWTTEYSVSSALFLASMANFVVFATLVVNFGVLVFCTSEKCLLSPSSGTCDTSSANRTGIQTKFYYSAINFNCAEFPYSGCGGNANNFETREECLSECGQTGPALIASKINSALNSTKCWYNDQLYYLGEEIEATLNDNPCAIGCYCSRGGSDDTPQINCMEVDCPEEDEDSNCVSIHDQNSCCPEYNCDVPSTRTNAGNATSAFKCKYLNKEYVEGQSIFPEDYPCNRNFTGEINTDVCQESNCGIKIYHQFELANQCEPVYYQTIVVAEPAVALLILTAINNDDDGEQDRK</sequence>
<reference evidence="6" key="1">
    <citation type="submission" date="2021-06" db="EMBL/GenBank/DDBJ databases">
        <authorList>
            <person name="Hodson N. C."/>
            <person name="Mongue J. A."/>
            <person name="Jaron S. K."/>
        </authorList>
    </citation>
    <scope>NUCLEOTIDE SEQUENCE</scope>
</reference>
<dbReference type="AlphaFoldDB" id="A0A8J2JXB3"/>
<dbReference type="SMART" id="SM00131">
    <property type="entry name" value="KU"/>
    <property type="match status" value="1"/>
</dbReference>
<dbReference type="OrthoDB" id="365605at2759"/>
<keyword evidence="7" id="KW-1185">Reference proteome</keyword>
<accession>A0A8J2JXB3</accession>
<feature type="domain" description="BPTI/Kunitz inhibitor" evidence="5">
    <location>
        <begin position="66"/>
        <end position="123"/>
    </location>
</feature>
<feature type="transmembrane region" description="Helical" evidence="4">
    <location>
        <begin position="36"/>
        <end position="60"/>
    </location>
</feature>